<dbReference type="GO" id="GO:0015279">
    <property type="term" value="F:store-operated calcium channel activity"/>
    <property type="evidence" value="ECO:0007669"/>
    <property type="project" value="TreeGrafter"/>
</dbReference>
<evidence type="ECO:0000256" key="3">
    <source>
        <dbReference type="ARBA" id="ARBA00023303"/>
    </source>
</evidence>
<name>A0AAW0YM76_CHEQU</name>
<dbReference type="PANTHER" id="PTHR10117:SF54">
    <property type="entry name" value="TRANSIENT RECEPTOR POTENTIAL-GAMMA PROTEIN"/>
    <property type="match status" value="1"/>
</dbReference>
<dbReference type="GO" id="GO:0034703">
    <property type="term" value="C:cation channel complex"/>
    <property type="evidence" value="ECO:0007669"/>
    <property type="project" value="TreeGrafter"/>
</dbReference>
<organism evidence="5 6">
    <name type="scientific">Cherax quadricarinatus</name>
    <name type="common">Australian red claw crayfish</name>
    <dbReference type="NCBI Taxonomy" id="27406"/>
    <lineage>
        <taxon>Eukaryota</taxon>
        <taxon>Metazoa</taxon>
        <taxon>Ecdysozoa</taxon>
        <taxon>Arthropoda</taxon>
        <taxon>Crustacea</taxon>
        <taxon>Multicrustacea</taxon>
        <taxon>Malacostraca</taxon>
        <taxon>Eumalacostraca</taxon>
        <taxon>Eucarida</taxon>
        <taxon>Decapoda</taxon>
        <taxon>Pleocyemata</taxon>
        <taxon>Astacidea</taxon>
        <taxon>Parastacoidea</taxon>
        <taxon>Parastacidae</taxon>
        <taxon>Cherax</taxon>
    </lineage>
</organism>
<comment type="caution">
    <text evidence="5">The sequence shown here is derived from an EMBL/GenBank/DDBJ whole genome shotgun (WGS) entry which is preliminary data.</text>
</comment>
<keyword evidence="6" id="KW-1185">Reference proteome</keyword>
<keyword evidence="2" id="KW-0406">Ion transport</keyword>
<dbReference type="GO" id="GO:0051480">
    <property type="term" value="P:regulation of cytosolic calcium ion concentration"/>
    <property type="evidence" value="ECO:0007669"/>
    <property type="project" value="TreeGrafter"/>
</dbReference>
<dbReference type="GO" id="GO:0070679">
    <property type="term" value="F:inositol 1,4,5 trisphosphate binding"/>
    <property type="evidence" value="ECO:0007669"/>
    <property type="project" value="TreeGrafter"/>
</dbReference>
<accession>A0AAW0YM76</accession>
<proteinExistence type="predicted"/>
<evidence type="ECO:0000256" key="2">
    <source>
        <dbReference type="ARBA" id="ARBA00023065"/>
    </source>
</evidence>
<feature type="non-terminal residue" evidence="5">
    <location>
        <position position="1"/>
    </location>
</feature>
<keyword evidence="3" id="KW-0407">Ion channel</keyword>
<feature type="non-terminal residue" evidence="5">
    <location>
        <position position="174"/>
    </location>
</feature>
<reference evidence="5 6" key="1">
    <citation type="journal article" date="2024" name="BMC Genomics">
        <title>Genome assembly of redclaw crayfish (Cherax quadricarinatus) provides insights into its immune adaptation and hypoxia tolerance.</title>
        <authorList>
            <person name="Liu Z."/>
            <person name="Zheng J."/>
            <person name="Li H."/>
            <person name="Fang K."/>
            <person name="Wang S."/>
            <person name="He J."/>
            <person name="Zhou D."/>
            <person name="Weng S."/>
            <person name="Chi M."/>
            <person name="Gu Z."/>
            <person name="He J."/>
            <person name="Li F."/>
            <person name="Wang M."/>
        </authorList>
    </citation>
    <scope>NUCLEOTIDE SEQUENCE [LARGE SCALE GENOMIC DNA]</scope>
    <source>
        <strain evidence="5">ZL_2023a</strain>
    </source>
</reference>
<feature type="region of interest" description="Disordered" evidence="4">
    <location>
        <begin position="118"/>
        <end position="141"/>
    </location>
</feature>
<evidence type="ECO:0000256" key="4">
    <source>
        <dbReference type="SAM" id="MobiDB-lite"/>
    </source>
</evidence>
<keyword evidence="1" id="KW-0813">Transport</keyword>
<gene>
    <name evidence="5" type="ORF">OTU49_008169</name>
</gene>
<dbReference type="EMBL" id="JARKIK010000004">
    <property type="protein sequence ID" value="KAK8752899.1"/>
    <property type="molecule type" value="Genomic_DNA"/>
</dbReference>
<evidence type="ECO:0000313" key="6">
    <source>
        <dbReference type="Proteomes" id="UP001445076"/>
    </source>
</evidence>
<dbReference type="AlphaFoldDB" id="A0AAW0YM76"/>
<dbReference type="PANTHER" id="PTHR10117">
    <property type="entry name" value="TRANSIENT RECEPTOR POTENTIAL CHANNEL"/>
    <property type="match status" value="1"/>
</dbReference>
<evidence type="ECO:0000313" key="5">
    <source>
        <dbReference type="EMBL" id="KAK8752899.1"/>
    </source>
</evidence>
<sequence length="174" mass="19641">ERADTEWKFARSKLWISFFEEGGTCPPPFNIIPAPKSLYYLLSWLYKKFCGQTKAAKKEHMRTIRSIMRNLVRRYVTVEQRKAENQGVTEDDVNEIKQDISAFRCELVEILKNSGMNTSTATSTGQGILPRGSTGGKKNRQKERRLMKGFNLGVNSISTSLSLGTSMVLPATVE</sequence>
<dbReference type="GO" id="GO:0005886">
    <property type="term" value="C:plasma membrane"/>
    <property type="evidence" value="ECO:0007669"/>
    <property type="project" value="TreeGrafter"/>
</dbReference>
<dbReference type="Proteomes" id="UP001445076">
    <property type="component" value="Unassembled WGS sequence"/>
</dbReference>
<dbReference type="InterPro" id="IPR002153">
    <property type="entry name" value="TRPC_channel"/>
</dbReference>
<evidence type="ECO:0000256" key="1">
    <source>
        <dbReference type="ARBA" id="ARBA00022448"/>
    </source>
</evidence>
<protein>
    <submittedName>
        <fullName evidence="5">Uncharacterized protein</fullName>
    </submittedName>
</protein>